<evidence type="ECO:0000313" key="2">
    <source>
        <dbReference type="EMBL" id="GGC75755.1"/>
    </source>
</evidence>
<dbReference type="AlphaFoldDB" id="A0A916UJT9"/>
<dbReference type="EMBL" id="BMIL01000014">
    <property type="protein sequence ID" value="GGC75755.1"/>
    <property type="molecule type" value="Genomic_DNA"/>
</dbReference>
<dbReference type="Gene3D" id="3.40.50.300">
    <property type="entry name" value="P-loop containing nucleotide triphosphate hydrolases"/>
    <property type="match status" value="1"/>
</dbReference>
<keyword evidence="3" id="KW-1185">Reference proteome</keyword>
<evidence type="ECO:0000313" key="3">
    <source>
        <dbReference type="Proteomes" id="UP000651668"/>
    </source>
</evidence>
<dbReference type="PANTHER" id="PTHR13696">
    <property type="entry name" value="P-LOOP CONTAINING NUCLEOSIDE TRIPHOSPHATE HYDROLASE"/>
    <property type="match status" value="1"/>
</dbReference>
<gene>
    <name evidence="2" type="ORF">GCM10011387_31910</name>
</gene>
<reference evidence="2" key="1">
    <citation type="journal article" date="2014" name="Int. J. Syst. Evol. Microbiol.">
        <title>Complete genome sequence of Corynebacterium casei LMG S-19264T (=DSM 44701T), isolated from a smear-ripened cheese.</title>
        <authorList>
            <consortium name="US DOE Joint Genome Institute (JGI-PGF)"/>
            <person name="Walter F."/>
            <person name="Albersmeier A."/>
            <person name="Kalinowski J."/>
            <person name="Ruckert C."/>
        </authorList>
    </citation>
    <scope>NUCLEOTIDE SEQUENCE</scope>
    <source>
        <strain evidence="2">CGMCC 1.15343</strain>
    </source>
</reference>
<dbReference type="Pfam" id="PF01656">
    <property type="entry name" value="CbiA"/>
    <property type="match status" value="1"/>
</dbReference>
<dbReference type="CDD" id="cd02042">
    <property type="entry name" value="ParAB_family"/>
    <property type="match status" value="1"/>
</dbReference>
<protein>
    <submittedName>
        <fullName evidence="2">Cobyrinic acid a,c-diamide synthase</fullName>
    </submittedName>
</protein>
<proteinExistence type="predicted"/>
<reference evidence="2" key="2">
    <citation type="submission" date="2020-09" db="EMBL/GenBank/DDBJ databases">
        <authorList>
            <person name="Sun Q."/>
            <person name="Zhou Y."/>
        </authorList>
    </citation>
    <scope>NUCLEOTIDE SEQUENCE</scope>
    <source>
        <strain evidence="2">CGMCC 1.15343</strain>
    </source>
</reference>
<evidence type="ECO:0000259" key="1">
    <source>
        <dbReference type="Pfam" id="PF01656"/>
    </source>
</evidence>
<accession>A0A916UJT9</accession>
<dbReference type="PIRSF" id="PIRSF009320">
    <property type="entry name" value="Nuc_binding_HP_1000"/>
    <property type="match status" value="1"/>
</dbReference>
<dbReference type="PANTHER" id="PTHR13696:SF96">
    <property type="entry name" value="COBQ_COBB_MIND_PARA NUCLEOTIDE BINDING DOMAIN-CONTAINING PROTEIN"/>
    <property type="match status" value="1"/>
</dbReference>
<sequence length="203" mass="22115">MYMAKIITIAHQKGGVGKSTLALNLAICFQDQLTVALVDTDLQGSIADLKHDLPELSIIQEDNFEAIRNLAHQLVIIDTPPYLSNRLPELFLISDYVLIPTKAGFFDVMAIRSTVALVREAQIKHAGLKAGIVLNMIKPRSGVTSEVQELLKNFDVPLLTTVIHDRVSFTRSPITGGVLNGVDSKAKEEITALAEEIVNSISA</sequence>
<organism evidence="2 3">
    <name type="scientific">Pedobacter quisquiliarum</name>
    <dbReference type="NCBI Taxonomy" id="1834438"/>
    <lineage>
        <taxon>Bacteria</taxon>
        <taxon>Pseudomonadati</taxon>
        <taxon>Bacteroidota</taxon>
        <taxon>Sphingobacteriia</taxon>
        <taxon>Sphingobacteriales</taxon>
        <taxon>Sphingobacteriaceae</taxon>
        <taxon>Pedobacter</taxon>
    </lineage>
</organism>
<feature type="domain" description="CobQ/CobB/MinD/ParA nucleotide binding" evidence="1">
    <location>
        <begin position="7"/>
        <end position="176"/>
    </location>
</feature>
<dbReference type="InterPro" id="IPR050678">
    <property type="entry name" value="DNA_Partitioning_ATPase"/>
</dbReference>
<dbReference type="InterPro" id="IPR002586">
    <property type="entry name" value="CobQ/CobB/MinD/ParA_Nub-bd_dom"/>
</dbReference>
<dbReference type="Proteomes" id="UP000651668">
    <property type="component" value="Unassembled WGS sequence"/>
</dbReference>
<name>A0A916UJT9_9SPHI</name>
<dbReference type="InterPro" id="IPR027417">
    <property type="entry name" value="P-loop_NTPase"/>
</dbReference>
<comment type="caution">
    <text evidence="2">The sequence shown here is derived from an EMBL/GenBank/DDBJ whole genome shotgun (WGS) entry which is preliminary data.</text>
</comment>
<dbReference type="SUPFAM" id="SSF52540">
    <property type="entry name" value="P-loop containing nucleoside triphosphate hydrolases"/>
    <property type="match status" value="1"/>
</dbReference>